<reference evidence="1" key="1">
    <citation type="submission" date="2021-03" db="EMBL/GenBank/DDBJ databases">
        <title>Draft genome sequence of rust myrtle Austropuccinia psidii MF-1, a brazilian biotype.</title>
        <authorList>
            <person name="Quecine M.C."/>
            <person name="Pachon D.M.R."/>
            <person name="Bonatelli M.L."/>
            <person name="Correr F.H."/>
            <person name="Franceschini L.M."/>
            <person name="Leite T.F."/>
            <person name="Margarido G.R.A."/>
            <person name="Almeida C.A."/>
            <person name="Ferrarezi J.A."/>
            <person name="Labate C.A."/>
        </authorList>
    </citation>
    <scope>NUCLEOTIDE SEQUENCE</scope>
    <source>
        <strain evidence="1">MF-1</strain>
    </source>
</reference>
<proteinExistence type="predicted"/>
<accession>A0A9Q3C031</accession>
<comment type="caution">
    <text evidence="1">The sequence shown here is derived from an EMBL/GenBank/DDBJ whole genome shotgun (WGS) entry which is preliminary data.</text>
</comment>
<dbReference type="EMBL" id="AVOT02003746">
    <property type="protein sequence ID" value="MBW0474468.1"/>
    <property type="molecule type" value="Genomic_DNA"/>
</dbReference>
<sequence>MERSSIGVEERALHFRASYCKRTCLKTSIVNGARSAIKYTGNVGLLSCIDRNQRACIEAQDFLQPADQRIFDGKGMQFICANGCLINQSSCLQSLSHKLEHPEANVFSCFGTTPADISPLHRFL</sequence>
<keyword evidence="2" id="KW-1185">Reference proteome</keyword>
<organism evidence="1 2">
    <name type="scientific">Austropuccinia psidii MF-1</name>
    <dbReference type="NCBI Taxonomy" id="1389203"/>
    <lineage>
        <taxon>Eukaryota</taxon>
        <taxon>Fungi</taxon>
        <taxon>Dikarya</taxon>
        <taxon>Basidiomycota</taxon>
        <taxon>Pucciniomycotina</taxon>
        <taxon>Pucciniomycetes</taxon>
        <taxon>Pucciniales</taxon>
        <taxon>Sphaerophragmiaceae</taxon>
        <taxon>Austropuccinia</taxon>
    </lineage>
</organism>
<protein>
    <submittedName>
        <fullName evidence="1">Uncharacterized protein</fullName>
    </submittedName>
</protein>
<gene>
    <name evidence="1" type="ORF">O181_014183</name>
</gene>
<name>A0A9Q3C031_9BASI</name>
<dbReference type="Proteomes" id="UP000765509">
    <property type="component" value="Unassembled WGS sequence"/>
</dbReference>
<dbReference type="AlphaFoldDB" id="A0A9Q3C031"/>
<evidence type="ECO:0000313" key="1">
    <source>
        <dbReference type="EMBL" id="MBW0474468.1"/>
    </source>
</evidence>
<evidence type="ECO:0000313" key="2">
    <source>
        <dbReference type="Proteomes" id="UP000765509"/>
    </source>
</evidence>